<evidence type="ECO:0000313" key="4">
    <source>
        <dbReference type="Proteomes" id="UP000011087"/>
    </source>
</evidence>
<dbReference type="RefSeq" id="XP_005831985.1">
    <property type="nucleotide sequence ID" value="XM_005831928.1"/>
</dbReference>
<sequence length="387" mass="42940">MNDIYPNALSSSLTYAAHNLVNNGSLFVSMWVKRSSSDPAVTELFVTKSRTEVNQKTADGYYVVPGATTGCSSKFNEMGFILFKRGNGPAITNISFSMRPSWYNVSSPFLTAPLYFSTVSINIIQRSLRWVPEYAGYYVFCYVGTYWQQPTAALSSTQRCILYNIRQDPGPSFVPHVNLSTTMGKLLYFNVTFRDINHADEVVAISFDTQGLTLTGATFLSNVVEPYDALSKSTSRLVQWFPDSMYGGFAGEVCFVAQDVGGPFRTAQSSLGCIFISVARCKWYVQSEDSLVQVAARFATNWLQVWHFNPDLLNPDIGLPPAKEINIGHLYQIEPHDSVASLAQRFGTSDKHIYMNNWDIARTPPELIPVGYTICIIPNSCVSAAAV</sequence>
<evidence type="ECO:0000259" key="1">
    <source>
        <dbReference type="PROSITE" id="PS51782"/>
    </source>
</evidence>
<accession>L1JA90</accession>
<dbReference type="HOGENOM" id="CLU_714656_0_0_1"/>
<dbReference type="EMBL" id="JH993001">
    <property type="protein sequence ID" value="EKX45005.1"/>
    <property type="molecule type" value="Genomic_DNA"/>
</dbReference>
<dbReference type="AlphaFoldDB" id="L1JA90"/>
<keyword evidence="4" id="KW-1185">Reference proteome</keyword>
<reference evidence="3" key="3">
    <citation type="submission" date="2015-06" db="UniProtKB">
        <authorList>
            <consortium name="EnsemblProtists"/>
        </authorList>
    </citation>
    <scope>IDENTIFICATION</scope>
</reference>
<protein>
    <recommendedName>
        <fullName evidence="1">LysM domain-containing protein</fullName>
    </recommendedName>
</protein>
<dbReference type="EnsemblProtists" id="EKX45005">
    <property type="protein sequence ID" value="EKX45005"/>
    <property type="gene ID" value="GUITHDRAFT_152823"/>
</dbReference>
<dbReference type="InterPro" id="IPR018392">
    <property type="entry name" value="LysM"/>
</dbReference>
<organism evidence="2">
    <name type="scientific">Guillardia theta (strain CCMP2712)</name>
    <name type="common">Cryptophyte</name>
    <dbReference type="NCBI Taxonomy" id="905079"/>
    <lineage>
        <taxon>Eukaryota</taxon>
        <taxon>Cryptophyceae</taxon>
        <taxon>Pyrenomonadales</taxon>
        <taxon>Geminigeraceae</taxon>
        <taxon>Guillardia</taxon>
    </lineage>
</organism>
<dbReference type="InterPro" id="IPR036779">
    <property type="entry name" value="LysM_dom_sf"/>
</dbReference>
<feature type="domain" description="LysM" evidence="1">
    <location>
        <begin position="329"/>
        <end position="376"/>
    </location>
</feature>
<gene>
    <name evidence="2" type="ORF">GUITHDRAFT_152823</name>
</gene>
<proteinExistence type="predicted"/>
<dbReference type="PaxDb" id="55529-EKX45005"/>
<dbReference type="Proteomes" id="UP000011087">
    <property type="component" value="Unassembled WGS sequence"/>
</dbReference>
<evidence type="ECO:0000313" key="3">
    <source>
        <dbReference type="EnsemblProtists" id="EKX45005"/>
    </source>
</evidence>
<dbReference type="KEGG" id="gtt:GUITHDRAFT_152823"/>
<dbReference type="PROSITE" id="PS51782">
    <property type="entry name" value="LYSM"/>
    <property type="match status" value="1"/>
</dbReference>
<name>L1JA90_GUITC</name>
<reference evidence="4" key="2">
    <citation type="submission" date="2012-11" db="EMBL/GenBank/DDBJ databases">
        <authorList>
            <person name="Kuo A."/>
            <person name="Curtis B.A."/>
            <person name="Tanifuji G."/>
            <person name="Burki F."/>
            <person name="Gruber A."/>
            <person name="Irimia M."/>
            <person name="Maruyama S."/>
            <person name="Arias M.C."/>
            <person name="Ball S.G."/>
            <person name="Gile G.H."/>
            <person name="Hirakawa Y."/>
            <person name="Hopkins J.F."/>
            <person name="Rensing S.A."/>
            <person name="Schmutz J."/>
            <person name="Symeonidi A."/>
            <person name="Elias M."/>
            <person name="Eveleigh R.J."/>
            <person name="Herman E.K."/>
            <person name="Klute M.J."/>
            <person name="Nakayama T."/>
            <person name="Obornik M."/>
            <person name="Reyes-Prieto A."/>
            <person name="Armbrust E.V."/>
            <person name="Aves S.J."/>
            <person name="Beiko R.G."/>
            <person name="Coutinho P."/>
            <person name="Dacks J.B."/>
            <person name="Durnford D.G."/>
            <person name="Fast N.M."/>
            <person name="Green B.R."/>
            <person name="Grisdale C."/>
            <person name="Hempe F."/>
            <person name="Henrissat B."/>
            <person name="Hoppner M.P."/>
            <person name="Ishida K.-I."/>
            <person name="Kim E."/>
            <person name="Koreny L."/>
            <person name="Kroth P.G."/>
            <person name="Liu Y."/>
            <person name="Malik S.-B."/>
            <person name="Maier U.G."/>
            <person name="McRose D."/>
            <person name="Mock T."/>
            <person name="Neilson J.A."/>
            <person name="Onodera N.T."/>
            <person name="Poole A.M."/>
            <person name="Pritham E.J."/>
            <person name="Richards T.A."/>
            <person name="Rocap G."/>
            <person name="Roy S.W."/>
            <person name="Sarai C."/>
            <person name="Schaack S."/>
            <person name="Shirato S."/>
            <person name="Slamovits C.H."/>
            <person name="Spencer D.F."/>
            <person name="Suzuki S."/>
            <person name="Worden A.Z."/>
            <person name="Zauner S."/>
            <person name="Barry K."/>
            <person name="Bell C."/>
            <person name="Bharti A.K."/>
            <person name="Crow J.A."/>
            <person name="Grimwood J."/>
            <person name="Kramer R."/>
            <person name="Lindquist E."/>
            <person name="Lucas S."/>
            <person name="Salamov A."/>
            <person name="McFadden G.I."/>
            <person name="Lane C.E."/>
            <person name="Keeling P.J."/>
            <person name="Gray M.W."/>
            <person name="Grigoriev I.V."/>
            <person name="Archibald J.M."/>
        </authorList>
    </citation>
    <scope>NUCLEOTIDE SEQUENCE</scope>
    <source>
        <strain evidence="4">CCMP2712</strain>
    </source>
</reference>
<evidence type="ECO:0000313" key="2">
    <source>
        <dbReference type="EMBL" id="EKX45005.1"/>
    </source>
</evidence>
<dbReference type="OrthoDB" id="10484567at2759"/>
<dbReference type="GeneID" id="17301694"/>
<dbReference type="Gene3D" id="3.10.350.10">
    <property type="entry name" value="LysM domain"/>
    <property type="match status" value="1"/>
</dbReference>
<reference evidence="2 4" key="1">
    <citation type="journal article" date="2012" name="Nature">
        <title>Algal genomes reveal evolutionary mosaicism and the fate of nucleomorphs.</title>
        <authorList>
            <consortium name="DOE Joint Genome Institute"/>
            <person name="Curtis B.A."/>
            <person name="Tanifuji G."/>
            <person name="Burki F."/>
            <person name="Gruber A."/>
            <person name="Irimia M."/>
            <person name="Maruyama S."/>
            <person name="Arias M.C."/>
            <person name="Ball S.G."/>
            <person name="Gile G.H."/>
            <person name="Hirakawa Y."/>
            <person name="Hopkins J.F."/>
            <person name="Kuo A."/>
            <person name="Rensing S.A."/>
            <person name="Schmutz J."/>
            <person name="Symeonidi A."/>
            <person name="Elias M."/>
            <person name="Eveleigh R.J."/>
            <person name="Herman E.K."/>
            <person name="Klute M.J."/>
            <person name="Nakayama T."/>
            <person name="Obornik M."/>
            <person name="Reyes-Prieto A."/>
            <person name="Armbrust E.V."/>
            <person name="Aves S.J."/>
            <person name="Beiko R.G."/>
            <person name="Coutinho P."/>
            <person name="Dacks J.B."/>
            <person name="Durnford D.G."/>
            <person name="Fast N.M."/>
            <person name="Green B.R."/>
            <person name="Grisdale C.J."/>
            <person name="Hempel F."/>
            <person name="Henrissat B."/>
            <person name="Hoppner M.P."/>
            <person name="Ishida K."/>
            <person name="Kim E."/>
            <person name="Koreny L."/>
            <person name="Kroth P.G."/>
            <person name="Liu Y."/>
            <person name="Malik S.B."/>
            <person name="Maier U.G."/>
            <person name="McRose D."/>
            <person name="Mock T."/>
            <person name="Neilson J.A."/>
            <person name="Onodera N.T."/>
            <person name="Poole A.M."/>
            <person name="Pritham E.J."/>
            <person name="Richards T.A."/>
            <person name="Rocap G."/>
            <person name="Roy S.W."/>
            <person name="Sarai C."/>
            <person name="Schaack S."/>
            <person name="Shirato S."/>
            <person name="Slamovits C.H."/>
            <person name="Spencer D.F."/>
            <person name="Suzuki S."/>
            <person name="Worden A.Z."/>
            <person name="Zauner S."/>
            <person name="Barry K."/>
            <person name="Bell C."/>
            <person name="Bharti A.K."/>
            <person name="Crow J.A."/>
            <person name="Grimwood J."/>
            <person name="Kramer R."/>
            <person name="Lindquist E."/>
            <person name="Lucas S."/>
            <person name="Salamov A."/>
            <person name="McFadden G.I."/>
            <person name="Lane C.E."/>
            <person name="Keeling P.J."/>
            <person name="Gray M.W."/>
            <person name="Grigoriev I.V."/>
            <person name="Archibald J.M."/>
        </authorList>
    </citation>
    <scope>NUCLEOTIDE SEQUENCE</scope>
    <source>
        <strain evidence="2 4">CCMP2712</strain>
    </source>
</reference>